<dbReference type="Gene3D" id="3.10.310.70">
    <property type="match status" value="1"/>
</dbReference>
<dbReference type="SUPFAM" id="SSF51338">
    <property type="entry name" value="Composite domain of metallo-dependent hydrolases"/>
    <property type="match status" value="1"/>
</dbReference>
<accession>A0A3R8QNB6</accession>
<dbReference type="InterPro" id="IPR011059">
    <property type="entry name" value="Metal-dep_hydrolase_composite"/>
</dbReference>
<dbReference type="InterPro" id="IPR033932">
    <property type="entry name" value="YtcJ-like"/>
</dbReference>
<dbReference type="GO" id="GO:0046872">
    <property type="term" value="F:metal ion binding"/>
    <property type="evidence" value="ECO:0007669"/>
    <property type="project" value="UniProtKB-KW"/>
</dbReference>
<keyword evidence="3" id="KW-0862">Zinc</keyword>
<dbReference type="EMBL" id="QOCI01000007">
    <property type="protein sequence ID" value="RRR18445.1"/>
    <property type="molecule type" value="Genomic_DNA"/>
</dbReference>
<dbReference type="GO" id="GO:0016810">
    <property type="term" value="F:hydrolase activity, acting on carbon-nitrogen (but not peptide) bonds"/>
    <property type="evidence" value="ECO:0007669"/>
    <property type="project" value="InterPro"/>
</dbReference>
<dbReference type="InterPro" id="IPR054418">
    <property type="entry name" value="MQNX/HUTI_composite_N"/>
</dbReference>
<dbReference type="InterPro" id="IPR013108">
    <property type="entry name" value="Amidohydro_3"/>
</dbReference>
<proteinExistence type="predicted"/>
<dbReference type="CDD" id="cd01300">
    <property type="entry name" value="YtcJ_like"/>
    <property type="match status" value="1"/>
</dbReference>
<feature type="domain" description="Amidohydrolase 3" evidence="4">
    <location>
        <begin position="48"/>
        <end position="540"/>
    </location>
</feature>
<dbReference type="SUPFAM" id="SSF51556">
    <property type="entry name" value="Metallo-dependent hydrolases"/>
    <property type="match status" value="1"/>
</dbReference>
<keyword evidence="2 6" id="KW-0378">Hydrolase</keyword>
<dbReference type="RefSeq" id="WP_126986904.1">
    <property type="nucleotide sequence ID" value="NZ_ML133855.1"/>
</dbReference>
<dbReference type="AlphaFoldDB" id="A0A3R8QNB6"/>
<feature type="domain" description="Aminodeoxyfutalosine deaminase/Imidazolonepropionase-like composite" evidence="5">
    <location>
        <begin position="22"/>
        <end position="41"/>
    </location>
</feature>
<sequence>METIFHSGRILTMVAPEDAPEAVLVRDGRIAAVGPLEEIRQLATPAVEEVDLAGRTLMPAFIDPHGHLLQHGTLASLVDLENARSIAEVVAAFRERLAERDPSDRTPLIGAKYDPQLLAEGRHPTRTDLDQVSTEVPVFALHRSMHVAVGNSVLVDGAGLTAETPDPDGGRFGRFPDRTPDGYVEENPAMAAYMPLLSPGGGGGLLPAGVANPLRAAELASADYLRHGITTAQEGAADPATVTGLIEASKAGKLGLDVVVYPVVQSGTRYFQEHPEFADDYRDRLRLGGYKMILDGSPQARSAWMSEPYEPIEGDEDPGCAYPIHSPAEVEEFTRAVAEQGRQLIAHCNGDAAAQLWVDTVERVGAEHPALLEARPVMIHAQTVRDDQLERMAELGMIASIFSVHTWFWGDVHLQNFGPVRGRRISPARSALDRDVRVTLHQDTPVTPPDMLLTTWAAVNRISRTGKEIGPEERISTWEALRAVTVEAAHQYGEEGSKGQIREGMRADLVILSADPLATAPSNLREIDVLTTIKDGTVVFDAGPASPPTRWIQPATPTLR</sequence>
<dbReference type="PANTHER" id="PTHR22642">
    <property type="entry name" value="IMIDAZOLONEPROPIONASE"/>
    <property type="match status" value="1"/>
</dbReference>
<dbReference type="Proteomes" id="UP000274327">
    <property type="component" value="Unassembled WGS sequence"/>
</dbReference>
<dbReference type="Pfam" id="PF22039">
    <property type="entry name" value="HUTI_composite_bact"/>
    <property type="match status" value="1"/>
</dbReference>
<evidence type="ECO:0000256" key="3">
    <source>
        <dbReference type="ARBA" id="ARBA00022833"/>
    </source>
</evidence>
<dbReference type="InterPro" id="IPR032466">
    <property type="entry name" value="Metal_Hydrolase"/>
</dbReference>
<organism evidence="6 7">
    <name type="scientific">Brachybacterium paraconglomeratum</name>
    <dbReference type="NCBI Taxonomy" id="173362"/>
    <lineage>
        <taxon>Bacteria</taxon>
        <taxon>Bacillati</taxon>
        <taxon>Actinomycetota</taxon>
        <taxon>Actinomycetes</taxon>
        <taxon>Micrococcales</taxon>
        <taxon>Dermabacteraceae</taxon>
        <taxon>Brachybacterium</taxon>
    </lineage>
</organism>
<dbReference type="PANTHER" id="PTHR22642:SF2">
    <property type="entry name" value="PROTEIN LONG AFTER FAR-RED 3"/>
    <property type="match status" value="1"/>
</dbReference>
<keyword evidence="1" id="KW-0479">Metal-binding</keyword>
<evidence type="ECO:0000313" key="6">
    <source>
        <dbReference type="EMBL" id="RRR18445.1"/>
    </source>
</evidence>
<keyword evidence="7" id="KW-1185">Reference proteome</keyword>
<evidence type="ECO:0000256" key="2">
    <source>
        <dbReference type="ARBA" id="ARBA00022801"/>
    </source>
</evidence>
<evidence type="ECO:0000259" key="5">
    <source>
        <dbReference type="Pfam" id="PF22039"/>
    </source>
</evidence>
<dbReference type="GeneID" id="78121266"/>
<evidence type="ECO:0000256" key="1">
    <source>
        <dbReference type="ARBA" id="ARBA00022723"/>
    </source>
</evidence>
<name>A0A3R8QNB6_9MICO</name>
<dbReference type="Pfam" id="PF07969">
    <property type="entry name" value="Amidohydro_3"/>
    <property type="match status" value="1"/>
</dbReference>
<protein>
    <submittedName>
        <fullName evidence="6">Amidohydrolase</fullName>
    </submittedName>
</protein>
<gene>
    <name evidence="6" type="ORF">DS079_09570</name>
</gene>
<dbReference type="Gene3D" id="3.20.20.140">
    <property type="entry name" value="Metal-dependent hydrolases"/>
    <property type="match status" value="1"/>
</dbReference>
<dbReference type="Gene3D" id="2.30.40.10">
    <property type="entry name" value="Urease, subunit C, domain 1"/>
    <property type="match status" value="1"/>
</dbReference>
<evidence type="ECO:0000313" key="7">
    <source>
        <dbReference type="Proteomes" id="UP000274327"/>
    </source>
</evidence>
<reference evidence="6 7" key="1">
    <citation type="submission" date="2018-07" db="EMBL/GenBank/DDBJ databases">
        <title>Brachybacteriurn paraconglorneratum KCTC 9916.</title>
        <authorList>
            <person name="Li Y."/>
        </authorList>
    </citation>
    <scope>NUCLEOTIDE SEQUENCE [LARGE SCALE GENOMIC DNA]</scope>
    <source>
        <strain evidence="6 7">KCTC 9916</strain>
    </source>
</reference>
<comment type="caution">
    <text evidence="6">The sequence shown here is derived from an EMBL/GenBank/DDBJ whole genome shotgun (WGS) entry which is preliminary data.</text>
</comment>
<evidence type="ECO:0000259" key="4">
    <source>
        <dbReference type="Pfam" id="PF07969"/>
    </source>
</evidence>